<evidence type="ECO:0000313" key="12">
    <source>
        <dbReference type="Proteomes" id="UP001396898"/>
    </source>
</evidence>
<dbReference type="Pfam" id="PF14310">
    <property type="entry name" value="Fn3-like"/>
    <property type="match status" value="1"/>
</dbReference>
<evidence type="ECO:0000256" key="7">
    <source>
        <dbReference type="ARBA" id="ARBA00023295"/>
    </source>
</evidence>
<dbReference type="Gene3D" id="2.60.120.260">
    <property type="entry name" value="Galactose-binding domain-like"/>
    <property type="match status" value="1"/>
</dbReference>
<organism evidence="11 12">
    <name type="scientific">Apiospora marii</name>
    <dbReference type="NCBI Taxonomy" id="335849"/>
    <lineage>
        <taxon>Eukaryota</taxon>
        <taxon>Fungi</taxon>
        <taxon>Dikarya</taxon>
        <taxon>Ascomycota</taxon>
        <taxon>Pezizomycotina</taxon>
        <taxon>Sordariomycetes</taxon>
        <taxon>Xylariomycetidae</taxon>
        <taxon>Amphisphaeriales</taxon>
        <taxon>Apiosporaceae</taxon>
        <taxon>Apiospora</taxon>
    </lineage>
</organism>
<sequence>MAGPFDVEDLISKLTPDEKISLLSGKDFWQTRDIPRLQIPSLRTSDGPNGIRGQRFFNGTPSSCLPCGTGLAASWDRSLLKRAGAMLGRECAAKGAHVWLGPTVNMLRSPLGGRGFESYSEDPFLSGALAAAIVAGVQSSAGVAACIKHFVCNDQEHERQAVNCVVSERALREIYLMPFMLAQRDAKPLCYMTSYNRLNGVHVSENARMMQDVLRGEWGFDGLIMSDWFGTYSAAESTNAGLDLEMPGPPRMRGPNLLVSMGNRKVSQHALNDRVRQLLRLANRVAPVGFRDDDVPEEAVNDAPETRALLRELAVAGIVLLKNDGAVLPLNKDKSVAVMGPNAQFAAYAGGGSASLRPTYTTTPYEGIRQHASDVRYTLGAHGYKQLPALSGMSTREDGKPGMTCRFYNEPPEVAGRVCCDLVQTDLSDMLLVDYSHPDIRQDVWYMAMSGTITPTESGDYLFGCSVRGTAQVFVDGELVVDNATAQRQGATFMGAGTLEERGVKALEAGRTYAVVLQFGSSPTQKVRKVGATAMRGGGVRLGCAKVVDADEEIAKAVAMAKEVEQVVICAGLTAEWESEGFDRSDMSLPGRTNDLIRAVSAVNPRTVVVMQSGTPVEMPWAASDGLVPALVQSSYGGNEGGNAIGDVLFGAACPAGKLVYTIPKRLEDNPAFLNFGSENGRVLYGEDVYVGYRFYEKTRTAPLFPFGHGLSYTLFELGDFQVTQPQTHDGDNARSHVRVALTVKNTGKVAGAAVVQVYVSQQKPSINRPPKELKGFEKIHLEPASTGHVTVDIPLKYAASYWDEDAEKWVMEAGTYEVLVGQSSVDVALAGNFTVEKTSWWLGL</sequence>
<dbReference type="Pfam" id="PF07691">
    <property type="entry name" value="PA14"/>
    <property type="match status" value="1"/>
</dbReference>
<comment type="caution">
    <text evidence="11">The sequence shown here is derived from an EMBL/GenBank/DDBJ whole genome shotgun (WGS) entry which is preliminary data.</text>
</comment>
<protein>
    <recommendedName>
        <fullName evidence="9">beta-glucosidase</fullName>
        <ecNumber evidence="9">3.2.1.21</ecNumber>
    </recommendedName>
</protein>
<comment type="pathway">
    <text evidence="2 9">Glycan metabolism; cellulose degradation.</text>
</comment>
<name>A0ABR1R907_9PEZI</name>
<keyword evidence="5" id="KW-0325">Glycoprotein</keyword>
<proteinExistence type="inferred from homology"/>
<feature type="domain" description="PA14" evidence="10">
    <location>
        <begin position="398"/>
        <end position="558"/>
    </location>
</feature>
<dbReference type="Proteomes" id="UP001396898">
    <property type="component" value="Unassembled WGS sequence"/>
</dbReference>
<dbReference type="InterPro" id="IPR019800">
    <property type="entry name" value="Glyco_hydro_3_AS"/>
</dbReference>
<dbReference type="InterPro" id="IPR036962">
    <property type="entry name" value="Glyco_hydro_3_N_sf"/>
</dbReference>
<dbReference type="InterPro" id="IPR050288">
    <property type="entry name" value="Cellulose_deg_GH3"/>
</dbReference>
<dbReference type="SMART" id="SM00758">
    <property type="entry name" value="PA14"/>
    <property type="match status" value="1"/>
</dbReference>
<dbReference type="EMBL" id="JAQQWI010000017">
    <property type="protein sequence ID" value="KAK8005894.1"/>
    <property type="molecule type" value="Genomic_DNA"/>
</dbReference>
<dbReference type="SUPFAM" id="SSF52279">
    <property type="entry name" value="Beta-D-glucan exohydrolase, C-terminal domain"/>
    <property type="match status" value="1"/>
</dbReference>
<keyword evidence="8 9" id="KW-0624">Polysaccharide degradation</keyword>
<dbReference type="SMART" id="SM01217">
    <property type="entry name" value="Fn3_like"/>
    <property type="match status" value="1"/>
</dbReference>
<dbReference type="PROSITE" id="PS00775">
    <property type="entry name" value="GLYCOSYL_HYDROL_F3"/>
    <property type="match status" value="1"/>
</dbReference>
<evidence type="ECO:0000313" key="11">
    <source>
        <dbReference type="EMBL" id="KAK8005894.1"/>
    </source>
</evidence>
<evidence type="ECO:0000256" key="6">
    <source>
        <dbReference type="ARBA" id="ARBA00023277"/>
    </source>
</evidence>
<dbReference type="Pfam" id="PF01915">
    <property type="entry name" value="Glyco_hydro_3_C"/>
    <property type="match status" value="1"/>
</dbReference>
<dbReference type="InterPro" id="IPR026891">
    <property type="entry name" value="Fn3-like"/>
</dbReference>
<dbReference type="Pfam" id="PF00933">
    <property type="entry name" value="Glyco_hydro_3"/>
    <property type="match status" value="1"/>
</dbReference>
<dbReference type="InterPro" id="IPR013783">
    <property type="entry name" value="Ig-like_fold"/>
</dbReference>
<dbReference type="Gene3D" id="3.20.20.300">
    <property type="entry name" value="Glycoside hydrolase, family 3, N-terminal domain"/>
    <property type="match status" value="1"/>
</dbReference>
<keyword evidence="7 9" id="KW-0326">Glycosidase</keyword>
<dbReference type="PANTHER" id="PTHR42715:SF27">
    <property type="entry name" value="BETA-GLUCOSIDASE-RELATED"/>
    <property type="match status" value="1"/>
</dbReference>
<reference evidence="11 12" key="1">
    <citation type="submission" date="2023-01" db="EMBL/GenBank/DDBJ databases">
        <title>Analysis of 21 Apiospora genomes using comparative genomics revels a genus with tremendous synthesis potential of carbohydrate active enzymes and secondary metabolites.</title>
        <authorList>
            <person name="Sorensen T."/>
        </authorList>
    </citation>
    <scope>NUCLEOTIDE SEQUENCE [LARGE SCALE GENOMIC DNA]</scope>
    <source>
        <strain evidence="11 12">CBS 20057</strain>
    </source>
</reference>
<evidence type="ECO:0000256" key="5">
    <source>
        <dbReference type="ARBA" id="ARBA00023180"/>
    </source>
</evidence>
<evidence type="ECO:0000256" key="4">
    <source>
        <dbReference type="ARBA" id="ARBA00022801"/>
    </source>
</evidence>
<evidence type="ECO:0000256" key="8">
    <source>
        <dbReference type="ARBA" id="ARBA00023326"/>
    </source>
</evidence>
<evidence type="ECO:0000256" key="2">
    <source>
        <dbReference type="ARBA" id="ARBA00004987"/>
    </source>
</evidence>
<dbReference type="EC" id="3.2.1.21" evidence="9"/>
<dbReference type="Gene3D" id="3.40.50.1700">
    <property type="entry name" value="Glycoside hydrolase family 3 C-terminal domain"/>
    <property type="match status" value="1"/>
</dbReference>
<keyword evidence="12" id="KW-1185">Reference proteome</keyword>
<dbReference type="InterPro" id="IPR037524">
    <property type="entry name" value="PA14/GLEYA"/>
</dbReference>
<dbReference type="InterPro" id="IPR017853">
    <property type="entry name" value="GH"/>
</dbReference>
<gene>
    <name evidence="11" type="ORF">PG991_012191</name>
</gene>
<dbReference type="InterPro" id="IPR036881">
    <property type="entry name" value="Glyco_hydro_3_C_sf"/>
</dbReference>
<dbReference type="InterPro" id="IPR002772">
    <property type="entry name" value="Glyco_hydro_3_C"/>
</dbReference>
<comment type="similarity">
    <text evidence="3 9">Belongs to the glycosyl hydrolase 3 family.</text>
</comment>
<dbReference type="SUPFAM" id="SSF51445">
    <property type="entry name" value="(Trans)glycosidases"/>
    <property type="match status" value="1"/>
</dbReference>
<dbReference type="PROSITE" id="PS51820">
    <property type="entry name" value="PA14"/>
    <property type="match status" value="1"/>
</dbReference>
<dbReference type="PANTHER" id="PTHR42715">
    <property type="entry name" value="BETA-GLUCOSIDASE"/>
    <property type="match status" value="1"/>
</dbReference>
<evidence type="ECO:0000256" key="1">
    <source>
        <dbReference type="ARBA" id="ARBA00000448"/>
    </source>
</evidence>
<evidence type="ECO:0000256" key="9">
    <source>
        <dbReference type="RuleBase" id="RU361161"/>
    </source>
</evidence>
<dbReference type="Gene3D" id="2.60.40.10">
    <property type="entry name" value="Immunoglobulins"/>
    <property type="match status" value="1"/>
</dbReference>
<comment type="catalytic activity">
    <reaction evidence="1 9">
        <text>Hydrolysis of terminal, non-reducing beta-D-glucosyl residues with release of beta-D-glucose.</text>
        <dbReference type="EC" id="3.2.1.21"/>
    </reaction>
</comment>
<dbReference type="InterPro" id="IPR011658">
    <property type="entry name" value="PA14_dom"/>
</dbReference>
<dbReference type="InterPro" id="IPR001764">
    <property type="entry name" value="Glyco_hydro_3_N"/>
</dbReference>
<evidence type="ECO:0000256" key="3">
    <source>
        <dbReference type="ARBA" id="ARBA00005336"/>
    </source>
</evidence>
<accession>A0ABR1R907</accession>
<dbReference type="PRINTS" id="PR00133">
    <property type="entry name" value="GLHYDRLASE3"/>
</dbReference>
<keyword evidence="6 9" id="KW-0119">Carbohydrate metabolism</keyword>
<keyword evidence="4 9" id="KW-0378">Hydrolase</keyword>
<evidence type="ECO:0000259" key="10">
    <source>
        <dbReference type="PROSITE" id="PS51820"/>
    </source>
</evidence>